<reference evidence="2" key="1">
    <citation type="submission" date="2015-05" db="EMBL/GenBank/DDBJ databases">
        <authorList>
            <person name="Rovetto F."/>
            <person name="Cocolin L."/>
            <person name="Illeghems K."/>
            <person name="Van Nieuwerburgh F."/>
            <person name="Houf K."/>
        </authorList>
    </citation>
    <scope>NUCLEOTIDE SEQUENCE [LARGE SCALE GENOMIC DNA]</scope>
    <source>
        <strain evidence="2">DU22</strain>
    </source>
</reference>
<comment type="caution">
    <text evidence="1">The sequence shown here is derived from an EMBL/GenBank/DDBJ whole genome shotgun (WGS) entry which is preliminary data.</text>
</comment>
<evidence type="ECO:0000313" key="2">
    <source>
        <dbReference type="Proteomes" id="UP000093281"/>
    </source>
</evidence>
<dbReference type="EMBL" id="LCUJ01000002">
    <property type="protein sequence ID" value="OCL99521.1"/>
    <property type="molecule type" value="Genomic_DNA"/>
</dbReference>
<dbReference type="RefSeq" id="WP_066185450.1">
    <property type="nucleotide sequence ID" value="NZ_LCUJ01000002.1"/>
</dbReference>
<dbReference type="AlphaFoldDB" id="A0A1C0B7I2"/>
<name>A0A1C0B7I2_9BACT</name>
<organism evidence="1 2">
    <name type="scientific">Aliarcobacter thereius</name>
    <dbReference type="NCBI Taxonomy" id="544718"/>
    <lineage>
        <taxon>Bacteria</taxon>
        <taxon>Pseudomonadati</taxon>
        <taxon>Campylobacterota</taxon>
        <taxon>Epsilonproteobacteria</taxon>
        <taxon>Campylobacterales</taxon>
        <taxon>Arcobacteraceae</taxon>
        <taxon>Aliarcobacter</taxon>
    </lineage>
</organism>
<protein>
    <submittedName>
        <fullName evidence="1">Uncharacterized protein</fullName>
    </submittedName>
</protein>
<sequence length="95" mass="10816">MSLTEKEAEEKIRAIIPSEIKAPIVEVIKREPLSRLEHQAIFAIIFKHTKENSLLMVEAVKKLSINEPKFIFSGSEVDEKFDMENSAVFITATIK</sequence>
<dbReference type="OrthoDB" id="9945065at2"/>
<evidence type="ECO:0000313" key="1">
    <source>
        <dbReference type="EMBL" id="OCL99521.1"/>
    </source>
</evidence>
<dbReference type="Proteomes" id="UP000093281">
    <property type="component" value="Unassembled WGS sequence"/>
</dbReference>
<accession>A0A1C0B7I2</accession>
<gene>
    <name evidence="1" type="ORF">AAX29_00562</name>
</gene>
<proteinExistence type="predicted"/>